<name>A0ABT0H1R2_9HYPH</name>
<evidence type="ECO:0000259" key="2">
    <source>
        <dbReference type="Pfam" id="PF00892"/>
    </source>
</evidence>
<sequence>MMIKTLPEPHLNTTSATLVIAASAVCFGLMPLFVRELQGLGTGPATIALYRYGFSALFLLPFLPLQREKWGGALLLMGAGCVFSLSLIGYLEALGSAPVAAAGVVYMSYPVFAALFAWVLLRQALSWRSFAAAGLVIAAAGMLLDPAMLSPEVFKALVWAIPAPVAFGFLVVVLSGLAGQLNSLERTASGLTGSIIGLLPLALQEGQGSVLPASAGAWGLVLVMGLLTALIPQLIFTFACQRVGPVRTAAAGSFELPTMFLVGWWGFGEALGIREILSALLVLTAILVAPAIGAKPQEPGRAAPAG</sequence>
<feature type="transmembrane region" description="Helical" evidence="1">
    <location>
        <begin position="248"/>
        <end position="267"/>
    </location>
</feature>
<comment type="caution">
    <text evidence="3">The sequence shown here is derived from an EMBL/GenBank/DDBJ whole genome shotgun (WGS) entry which is preliminary data.</text>
</comment>
<reference evidence="3" key="1">
    <citation type="submission" date="2022-04" db="EMBL/GenBank/DDBJ databases">
        <title>Roseibium sp. CAU 1639 isolated from mud.</title>
        <authorList>
            <person name="Kim W."/>
        </authorList>
    </citation>
    <scope>NUCLEOTIDE SEQUENCE</scope>
    <source>
        <strain evidence="3">CAU 1639</strain>
    </source>
</reference>
<feature type="domain" description="EamA" evidence="2">
    <location>
        <begin position="16"/>
        <end position="143"/>
    </location>
</feature>
<dbReference type="PANTHER" id="PTHR22911">
    <property type="entry name" value="ACYL-MALONYL CONDENSING ENZYME-RELATED"/>
    <property type="match status" value="1"/>
</dbReference>
<feature type="transmembrane region" description="Helical" evidence="1">
    <location>
        <begin position="156"/>
        <end position="177"/>
    </location>
</feature>
<gene>
    <name evidence="3" type="ORF">M0H32_24900</name>
</gene>
<dbReference type="Proteomes" id="UP001431221">
    <property type="component" value="Unassembled WGS sequence"/>
</dbReference>
<proteinExistence type="predicted"/>
<feature type="transmembrane region" description="Helical" evidence="1">
    <location>
        <begin position="70"/>
        <end position="91"/>
    </location>
</feature>
<accession>A0ABT0H1R2</accession>
<dbReference type="InterPro" id="IPR000620">
    <property type="entry name" value="EamA_dom"/>
</dbReference>
<dbReference type="InterPro" id="IPR037185">
    <property type="entry name" value="EmrE-like"/>
</dbReference>
<evidence type="ECO:0000256" key="1">
    <source>
        <dbReference type="SAM" id="Phobius"/>
    </source>
</evidence>
<keyword evidence="1" id="KW-0812">Transmembrane</keyword>
<evidence type="ECO:0000313" key="3">
    <source>
        <dbReference type="EMBL" id="MCK7615420.1"/>
    </source>
</evidence>
<keyword evidence="1" id="KW-1133">Transmembrane helix</keyword>
<feature type="transmembrane region" description="Helical" evidence="1">
    <location>
        <begin position="12"/>
        <end position="33"/>
    </location>
</feature>
<feature type="transmembrane region" description="Helical" evidence="1">
    <location>
        <begin position="97"/>
        <end position="120"/>
    </location>
</feature>
<protein>
    <submittedName>
        <fullName evidence="3">DMT family transporter</fullName>
    </submittedName>
</protein>
<dbReference type="SUPFAM" id="SSF103481">
    <property type="entry name" value="Multidrug resistance efflux transporter EmrE"/>
    <property type="match status" value="2"/>
</dbReference>
<feature type="transmembrane region" description="Helical" evidence="1">
    <location>
        <begin position="273"/>
        <end position="292"/>
    </location>
</feature>
<dbReference type="EMBL" id="JALNMJ010000025">
    <property type="protein sequence ID" value="MCK7615420.1"/>
    <property type="molecule type" value="Genomic_DNA"/>
</dbReference>
<keyword evidence="1" id="KW-0472">Membrane</keyword>
<evidence type="ECO:0000313" key="4">
    <source>
        <dbReference type="Proteomes" id="UP001431221"/>
    </source>
</evidence>
<dbReference type="Pfam" id="PF00892">
    <property type="entry name" value="EamA"/>
    <property type="match status" value="2"/>
</dbReference>
<dbReference type="RefSeq" id="WP_248158868.1">
    <property type="nucleotide sequence ID" value="NZ_JALNMJ010000025.1"/>
</dbReference>
<feature type="domain" description="EamA" evidence="2">
    <location>
        <begin position="155"/>
        <end position="288"/>
    </location>
</feature>
<feature type="transmembrane region" description="Helical" evidence="1">
    <location>
        <begin position="184"/>
        <end position="203"/>
    </location>
</feature>
<feature type="transmembrane region" description="Helical" evidence="1">
    <location>
        <begin position="45"/>
        <end position="63"/>
    </location>
</feature>
<keyword evidence="4" id="KW-1185">Reference proteome</keyword>
<feature type="transmembrane region" description="Helical" evidence="1">
    <location>
        <begin position="127"/>
        <end position="144"/>
    </location>
</feature>
<feature type="transmembrane region" description="Helical" evidence="1">
    <location>
        <begin position="215"/>
        <end position="236"/>
    </location>
</feature>
<organism evidence="3 4">
    <name type="scientific">Roseibium sediminicola</name>
    <dbReference type="NCBI Taxonomy" id="2933272"/>
    <lineage>
        <taxon>Bacteria</taxon>
        <taxon>Pseudomonadati</taxon>
        <taxon>Pseudomonadota</taxon>
        <taxon>Alphaproteobacteria</taxon>
        <taxon>Hyphomicrobiales</taxon>
        <taxon>Stappiaceae</taxon>
        <taxon>Roseibium</taxon>
    </lineage>
</organism>